<reference evidence="2 3" key="1">
    <citation type="submission" date="2017-08" db="EMBL/GenBank/DDBJ databases">
        <title>Draft genome sequence of filamentous cyanobacterium Calothrix elsteri CCALA 953.</title>
        <authorList>
            <person name="Gagunashvili A.N."/>
            <person name="Elster J."/>
            <person name="Andresson O.S."/>
        </authorList>
    </citation>
    <scope>NUCLEOTIDE SEQUENCE [LARGE SCALE GENOMIC DNA]</scope>
    <source>
        <strain evidence="2 3">CCALA 953</strain>
    </source>
</reference>
<dbReference type="EMBL" id="NTFS01000013">
    <property type="protein sequence ID" value="PAX60361.1"/>
    <property type="molecule type" value="Genomic_DNA"/>
</dbReference>
<organism evidence="2 3">
    <name type="scientific">Brunnivagina elsteri CCALA 953</name>
    <dbReference type="NCBI Taxonomy" id="987040"/>
    <lineage>
        <taxon>Bacteria</taxon>
        <taxon>Bacillati</taxon>
        <taxon>Cyanobacteriota</taxon>
        <taxon>Cyanophyceae</taxon>
        <taxon>Nostocales</taxon>
        <taxon>Calotrichaceae</taxon>
        <taxon>Brunnivagina</taxon>
    </lineage>
</organism>
<feature type="transmembrane region" description="Helical" evidence="1">
    <location>
        <begin position="69"/>
        <end position="89"/>
    </location>
</feature>
<keyword evidence="3" id="KW-1185">Reference proteome</keyword>
<protein>
    <submittedName>
        <fullName evidence="2">Uncharacterized protein</fullName>
    </submittedName>
</protein>
<accession>A0A2A2TPC2</accession>
<dbReference type="RefSeq" id="WP_095720147.1">
    <property type="nucleotide sequence ID" value="NZ_NTFS01000013.1"/>
</dbReference>
<proteinExistence type="predicted"/>
<feature type="transmembrane region" description="Helical" evidence="1">
    <location>
        <begin position="12"/>
        <end position="33"/>
    </location>
</feature>
<comment type="caution">
    <text evidence="2">The sequence shown here is derived from an EMBL/GenBank/DDBJ whole genome shotgun (WGS) entry which is preliminary data.</text>
</comment>
<dbReference type="OrthoDB" id="488264at2"/>
<dbReference type="AlphaFoldDB" id="A0A2A2TPC2"/>
<sequence>MAILTNFLRSLALTIIFSFVAPLILIGAVLVTLSLTGHVPGLQDITGAIAHLILQFLATFGGGSSLEGIIIIGLTCSFVGVLFDTYVHYRDQILRLHS</sequence>
<gene>
    <name evidence="2" type="ORF">CK510_02295</name>
</gene>
<dbReference type="Proteomes" id="UP000218238">
    <property type="component" value="Unassembled WGS sequence"/>
</dbReference>
<evidence type="ECO:0000313" key="3">
    <source>
        <dbReference type="Proteomes" id="UP000218238"/>
    </source>
</evidence>
<keyword evidence="1" id="KW-0812">Transmembrane</keyword>
<evidence type="ECO:0000313" key="2">
    <source>
        <dbReference type="EMBL" id="PAX60361.1"/>
    </source>
</evidence>
<keyword evidence="1" id="KW-1133">Transmembrane helix</keyword>
<keyword evidence="1" id="KW-0472">Membrane</keyword>
<name>A0A2A2TPC2_9CYAN</name>
<evidence type="ECO:0000256" key="1">
    <source>
        <dbReference type="SAM" id="Phobius"/>
    </source>
</evidence>